<feature type="chain" id="PRO_5047316951" evidence="5">
    <location>
        <begin position="22"/>
        <end position="590"/>
    </location>
</feature>
<dbReference type="PANTHER" id="PTHR42693:SF53">
    <property type="entry name" value="ENDO-4-O-SULFATASE"/>
    <property type="match status" value="1"/>
</dbReference>
<dbReference type="InterPro" id="IPR050738">
    <property type="entry name" value="Sulfatase"/>
</dbReference>
<feature type="domain" description="Sulfatase N-terminal" evidence="6">
    <location>
        <begin position="134"/>
        <end position="475"/>
    </location>
</feature>
<keyword evidence="5" id="KW-0732">Signal</keyword>
<evidence type="ECO:0000256" key="3">
    <source>
        <dbReference type="ARBA" id="ARBA00022801"/>
    </source>
</evidence>
<dbReference type="SUPFAM" id="SSF53649">
    <property type="entry name" value="Alkaline phosphatase-like"/>
    <property type="match status" value="1"/>
</dbReference>
<reference evidence="7 8" key="1">
    <citation type="submission" date="2015-12" db="EMBL/GenBank/DDBJ databases">
        <title>Intraspecies pangenome expansion in the marine bacterium Alteromonas.</title>
        <authorList>
            <person name="Lopez-Perez M."/>
            <person name="Rodriguez-Valera F."/>
        </authorList>
    </citation>
    <scope>NUCLEOTIDE SEQUENCE [LARGE SCALE GENOMIC DNA]</scope>
    <source>
        <strain evidence="7 8">LMG 21861</strain>
    </source>
</reference>
<evidence type="ECO:0000256" key="1">
    <source>
        <dbReference type="ARBA" id="ARBA00008779"/>
    </source>
</evidence>
<dbReference type="InterPro" id="IPR000917">
    <property type="entry name" value="Sulfatase_N"/>
</dbReference>
<evidence type="ECO:0000313" key="8">
    <source>
        <dbReference type="Proteomes" id="UP000056750"/>
    </source>
</evidence>
<keyword evidence="8" id="KW-1185">Reference proteome</keyword>
<dbReference type="PROSITE" id="PS00149">
    <property type="entry name" value="SULFATASE_2"/>
    <property type="match status" value="1"/>
</dbReference>
<evidence type="ECO:0000256" key="4">
    <source>
        <dbReference type="ARBA" id="ARBA00022837"/>
    </source>
</evidence>
<protein>
    <submittedName>
        <fullName evidence="7">Iduronate sulfatase</fullName>
    </submittedName>
</protein>
<dbReference type="InterPro" id="IPR017850">
    <property type="entry name" value="Alkaline_phosphatase_core_sf"/>
</dbReference>
<dbReference type="Gene3D" id="3.40.720.10">
    <property type="entry name" value="Alkaline Phosphatase, subunit A"/>
    <property type="match status" value="1"/>
</dbReference>
<dbReference type="InterPro" id="IPR024607">
    <property type="entry name" value="Sulfatase_CS"/>
</dbReference>
<dbReference type="Pfam" id="PF00884">
    <property type="entry name" value="Sulfatase"/>
    <property type="match status" value="1"/>
</dbReference>
<feature type="signal peptide" evidence="5">
    <location>
        <begin position="1"/>
        <end position="21"/>
    </location>
</feature>
<comment type="similarity">
    <text evidence="1">Belongs to the sulfatase family.</text>
</comment>
<keyword evidence="3" id="KW-0378">Hydrolase</keyword>
<dbReference type="EMBL" id="CP013926">
    <property type="protein sequence ID" value="AMJ75785.1"/>
    <property type="molecule type" value="Genomic_DNA"/>
</dbReference>
<accession>A0ABN4LST6</accession>
<evidence type="ECO:0000256" key="2">
    <source>
        <dbReference type="ARBA" id="ARBA00022723"/>
    </source>
</evidence>
<dbReference type="Gene3D" id="3.30.1120.10">
    <property type="match status" value="1"/>
</dbReference>
<keyword evidence="4" id="KW-0106">Calcium</keyword>
<evidence type="ECO:0000259" key="6">
    <source>
        <dbReference type="Pfam" id="PF00884"/>
    </source>
</evidence>
<name>A0ABN4LST6_9ALTE</name>
<proteinExistence type="inferred from homology"/>
<organism evidence="7 8">
    <name type="scientific">Alteromonas stellipolaris</name>
    <dbReference type="NCBI Taxonomy" id="233316"/>
    <lineage>
        <taxon>Bacteria</taxon>
        <taxon>Pseudomonadati</taxon>
        <taxon>Pseudomonadota</taxon>
        <taxon>Gammaproteobacteria</taxon>
        <taxon>Alteromonadales</taxon>
        <taxon>Alteromonadaceae</taxon>
        <taxon>Alteromonas/Salinimonas group</taxon>
        <taxon>Alteromonas</taxon>
    </lineage>
</organism>
<gene>
    <name evidence="7" type="ORF">AVL57_18550</name>
</gene>
<keyword evidence="2" id="KW-0479">Metal-binding</keyword>
<dbReference type="PANTHER" id="PTHR42693">
    <property type="entry name" value="ARYLSULFATASE FAMILY MEMBER"/>
    <property type="match status" value="1"/>
</dbReference>
<evidence type="ECO:0000256" key="5">
    <source>
        <dbReference type="SAM" id="SignalP"/>
    </source>
</evidence>
<evidence type="ECO:0000313" key="7">
    <source>
        <dbReference type="EMBL" id="AMJ75785.1"/>
    </source>
</evidence>
<sequence>MDAIKLWGLSFLALLCVCSCGGDSHSSSQSASSGKNQTGNIYSIALPKEFTSDVKVFVTLNSSQTSSDQSVTLESWSSSLGAPLDVSKTSDKTFSFIAPQVRKRTPFTITARLVDESGSKFSVSAQSLIIPSKPNFIVIFTDDQGYADVGAHNIVNDIETPNIDKLAANGVLFSNGYITAPQCTPSRAGMITGMYQQRFGVDDNRYTPIPKDVVTMGDRFSDLGYTTGLVGKWHLEIDQNSKPWFRENFPDTPIEDFNPGKLPSSLKEQYYPSSLGYRYNYFGYANRYWANYDLHGNTTELGWVNNSDYRLDVISDAASQFIDINHNEPFYLHVAHYAPHVPLEATEDYLSLFPQQTSNRRRYALAMMYAVDSGVGKIVSKLEEHGILDNTIIAFISDNGAPIGLDFTDAPISEKKEAWNGSLNTPLLGEKGMLTDGGIKVPFIVHWPDKLQNNTVIEEPVISLDVLYSAIKVAGATEDILSELDGVDIFPTEGFNKNYLSERPLFWRFWNQSAVRLGNYKYLRMGSDYEFLFELSSEESSTNNLISDMPEKAQELRGLYEKWNAEMLRQPQQDSLNSQERDWLSFYLTP</sequence>
<dbReference type="Proteomes" id="UP000056750">
    <property type="component" value="Chromosome"/>
</dbReference>